<protein>
    <submittedName>
        <fullName evidence="3">Unannotated protein</fullName>
    </submittedName>
</protein>
<reference evidence="3" key="1">
    <citation type="submission" date="2020-05" db="EMBL/GenBank/DDBJ databases">
        <authorList>
            <person name="Chiriac C."/>
            <person name="Salcher M."/>
            <person name="Ghai R."/>
            <person name="Kavagutti S V."/>
        </authorList>
    </citation>
    <scope>NUCLEOTIDE SEQUENCE</scope>
</reference>
<dbReference type="InterPro" id="IPR025109">
    <property type="entry name" value="DUF4031"/>
</dbReference>
<organism evidence="3">
    <name type="scientific">freshwater metagenome</name>
    <dbReference type="NCBI Taxonomy" id="449393"/>
    <lineage>
        <taxon>unclassified sequences</taxon>
        <taxon>metagenomes</taxon>
        <taxon>ecological metagenomes</taxon>
    </lineage>
</organism>
<dbReference type="Pfam" id="PF13223">
    <property type="entry name" value="DUF4031"/>
    <property type="match status" value="1"/>
</dbReference>
<sequence length="149" mass="16613">MAILIDPPEWWHLERWWGHMVSDESYDELHDFAADLGVPRRGFERDHYDIPSHLHEAAIAAGAVLVTSRELVTRLTHAGLRRPKSRFAAPSSCPRRSAWSSSRASLDFQHPLALNARKFLVVVLDGSDRDPAHDVGDPSEVASILGSEA</sequence>
<evidence type="ECO:0000256" key="1">
    <source>
        <dbReference type="SAM" id="MobiDB-lite"/>
    </source>
</evidence>
<name>A0A6J7C558_9ZZZZ</name>
<feature type="domain" description="DUF4031" evidence="2">
    <location>
        <begin position="3"/>
        <end position="77"/>
    </location>
</feature>
<accession>A0A6J7C558</accession>
<dbReference type="EMBL" id="CAFBIZ010000198">
    <property type="protein sequence ID" value="CAB4851828.1"/>
    <property type="molecule type" value="Genomic_DNA"/>
</dbReference>
<evidence type="ECO:0000259" key="2">
    <source>
        <dbReference type="Pfam" id="PF13223"/>
    </source>
</evidence>
<evidence type="ECO:0000313" key="3">
    <source>
        <dbReference type="EMBL" id="CAB4851828.1"/>
    </source>
</evidence>
<gene>
    <name evidence="3" type="ORF">UFOPK3268_01371</name>
</gene>
<proteinExistence type="predicted"/>
<dbReference type="AlphaFoldDB" id="A0A6J7C558"/>
<feature type="region of interest" description="Disordered" evidence="1">
    <location>
        <begin position="128"/>
        <end position="149"/>
    </location>
</feature>